<dbReference type="PRINTS" id="PR00364">
    <property type="entry name" value="DISEASERSIST"/>
</dbReference>
<keyword evidence="3 5" id="KW-0238">DNA-binding</keyword>
<evidence type="ECO:0000313" key="7">
    <source>
        <dbReference type="EMBL" id="MFC5654333.1"/>
    </source>
</evidence>
<dbReference type="PROSITE" id="PS51755">
    <property type="entry name" value="OMPR_PHOB"/>
    <property type="match status" value="1"/>
</dbReference>
<dbReference type="EMBL" id="JBHSOE010000002">
    <property type="protein sequence ID" value="MFC5654333.1"/>
    <property type="molecule type" value="Genomic_DNA"/>
</dbReference>
<dbReference type="InterPro" id="IPR005158">
    <property type="entry name" value="BTAD"/>
</dbReference>
<dbReference type="Gene3D" id="3.40.50.300">
    <property type="entry name" value="P-loop containing nucleotide triphosphate hydrolases"/>
    <property type="match status" value="1"/>
</dbReference>
<feature type="DNA-binding region" description="OmpR/PhoB-type" evidence="5">
    <location>
        <begin position="1"/>
        <end position="91"/>
    </location>
</feature>
<keyword evidence="8" id="KW-1185">Reference proteome</keyword>
<dbReference type="InterPro" id="IPR019734">
    <property type="entry name" value="TPR_rpt"/>
</dbReference>
<sequence length="1048" mass="111300">MRIALLGPVQAFDGDGRPVGIGGPRPRMLLGRLALAAGDILTPGVLIDSLWGTRPPADALNSLHALVYRLRRALPVSALLESAEAGYRLAVPKERVDAARFEVLAARGARELAAGAFEEADALLGEALALWRGPALADVRQAPFAGPAGTRLEELRLAALEDRCEARLRLGDHTGALADLETASADHPSRERLAALRMLALKAAGRQSDALAVFEDVRGRLAEELGVDPSAELREAHLAVLRGAHGPAAVRSGPAPGRLPAPLTSFVGRDGELALLDGLMASSRLVTVIGPGGVGKTRLALEAATGHRTHRQGRLWLVPLAAAHGPDGVADAMLGALSTRNAPRPSADGRAEPLEQVAELLGGGEAVLVLDNCEHVVDAVAEAARYLLERRPRLTVLATSREPLQVLGEALCRIGPLSLPRPGADPAEAAASAAVRLFVDRATAVRPGFTLDGPAMTAIGEVVRRLDGLPLALELAAARLRSMDVEQIAHRLDDRFRLLATGNRAAQPRQRTLHAVIEWSWELLTGQERTLARRMAVFPAPTGADGVEAVCSGGTLPAGDVPYVLGSLVDKSFVERIGDGYRMLETVRAYAAERLLRAGEREAVRARLVRHFADVAREHEPLLRSARQQASFALFTAEYDNLVFALRAAVDGRDADAAARLLAPLYWYWASLRYDARAEALVAGVCGLGESLPGDARAAFTALRLLAGDGGPAPDADRVRAVIEDCARTGALERYPMLLLVTLPMGSLLGLDDVVRRRIHEVRGRPDRWAVACTFLVEAFARHERGDWAGLVGATAGALRGFEAAGDRLYTAMALAGVARVRSVQGRHHEAVAAYQRALSLVPGDGVEARLGLAAERIRGGDLAGARHDIDAAEQSALDRGDDLVRLAVLACRAEWHRRAGEPERAGLQLDRMEALGREAALCDETVRDWVAPARVANLLAAGDAVRARELLPRAVRGAFAQRDAAPAAQQLAGVLLAEGDPAGAATALGMSEVVRGAFDAGDPELRERAAELARRLGRAGYAEAYGRGAAMPRQEALDRLRRVADGS</sequence>
<dbReference type="SUPFAM" id="SSF48452">
    <property type="entry name" value="TPR-like"/>
    <property type="match status" value="2"/>
</dbReference>
<dbReference type="Proteomes" id="UP001596065">
    <property type="component" value="Unassembled WGS sequence"/>
</dbReference>
<dbReference type="SMART" id="SM00862">
    <property type="entry name" value="Trans_reg_C"/>
    <property type="match status" value="1"/>
</dbReference>
<dbReference type="Gene3D" id="1.25.40.10">
    <property type="entry name" value="Tetratricopeptide repeat domain"/>
    <property type="match status" value="2"/>
</dbReference>
<feature type="repeat" description="TPR" evidence="4">
    <location>
        <begin position="812"/>
        <end position="845"/>
    </location>
</feature>
<proteinExistence type="inferred from homology"/>
<dbReference type="PANTHER" id="PTHR47691">
    <property type="entry name" value="REGULATOR-RELATED"/>
    <property type="match status" value="1"/>
</dbReference>
<dbReference type="SMART" id="SM01043">
    <property type="entry name" value="BTAD"/>
    <property type="match status" value="1"/>
</dbReference>
<gene>
    <name evidence="7" type="ORF">ACFP3J_02350</name>
</gene>
<dbReference type="SUPFAM" id="SSF46894">
    <property type="entry name" value="C-terminal effector domain of the bipartite response regulators"/>
    <property type="match status" value="1"/>
</dbReference>
<evidence type="ECO:0000256" key="2">
    <source>
        <dbReference type="ARBA" id="ARBA00023012"/>
    </source>
</evidence>
<dbReference type="CDD" id="cd15831">
    <property type="entry name" value="BTAD"/>
    <property type="match status" value="1"/>
</dbReference>
<evidence type="ECO:0000256" key="1">
    <source>
        <dbReference type="ARBA" id="ARBA00005820"/>
    </source>
</evidence>
<accession>A0ABW0WAB6</accession>
<name>A0ABW0WAB6_STRNO</name>
<comment type="caution">
    <text evidence="7">The sequence shown here is derived from an EMBL/GenBank/DDBJ whole genome shotgun (WGS) entry which is preliminary data.</text>
</comment>
<organism evidence="7 8">
    <name type="scientific">Streptomyces nogalater</name>
    <dbReference type="NCBI Taxonomy" id="38314"/>
    <lineage>
        <taxon>Bacteria</taxon>
        <taxon>Bacillati</taxon>
        <taxon>Actinomycetota</taxon>
        <taxon>Actinomycetes</taxon>
        <taxon>Kitasatosporales</taxon>
        <taxon>Streptomycetaceae</taxon>
        <taxon>Streptomyces</taxon>
    </lineage>
</organism>
<comment type="similarity">
    <text evidence="1">Belongs to the AfsR/DnrI/RedD regulatory family.</text>
</comment>
<reference evidence="8" key="1">
    <citation type="journal article" date="2019" name="Int. J. Syst. Evol. Microbiol.">
        <title>The Global Catalogue of Microorganisms (GCM) 10K type strain sequencing project: providing services to taxonomists for standard genome sequencing and annotation.</title>
        <authorList>
            <consortium name="The Broad Institute Genomics Platform"/>
            <consortium name="The Broad Institute Genome Sequencing Center for Infectious Disease"/>
            <person name="Wu L."/>
            <person name="Ma J."/>
        </authorList>
    </citation>
    <scope>NUCLEOTIDE SEQUENCE [LARGE SCALE GENOMIC DNA]</scope>
    <source>
        <strain evidence="8">KCTC 5701</strain>
    </source>
</reference>
<feature type="domain" description="OmpR/PhoB-type" evidence="6">
    <location>
        <begin position="1"/>
        <end position="91"/>
    </location>
</feature>
<dbReference type="Pfam" id="PF03704">
    <property type="entry name" value="BTAD"/>
    <property type="match status" value="1"/>
</dbReference>
<dbReference type="InterPro" id="IPR001867">
    <property type="entry name" value="OmpR/PhoB-type_DNA-bd"/>
</dbReference>
<dbReference type="Gene3D" id="1.10.10.10">
    <property type="entry name" value="Winged helix-like DNA-binding domain superfamily/Winged helix DNA-binding domain"/>
    <property type="match status" value="1"/>
</dbReference>
<keyword evidence="2" id="KW-0902">Two-component regulatory system</keyword>
<dbReference type="RefSeq" id="WP_344352119.1">
    <property type="nucleotide sequence ID" value="NZ_BAAASM010000054.1"/>
</dbReference>
<protein>
    <submittedName>
        <fullName evidence="7">BTAD domain-containing putative transcriptional regulator</fullName>
    </submittedName>
</protein>
<keyword evidence="4" id="KW-0802">TPR repeat</keyword>
<dbReference type="InterPro" id="IPR036388">
    <property type="entry name" value="WH-like_DNA-bd_sf"/>
</dbReference>
<evidence type="ECO:0000256" key="3">
    <source>
        <dbReference type="ARBA" id="ARBA00023125"/>
    </source>
</evidence>
<dbReference type="PROSITE" id="PS50005">
    <property type="entry name" value="TPR"/>
    <property type="match status" value="1"/>
</dbReference>
<dbReference type="PANTHER" id="PTHR47691:SF3">
    <property type="entry name" value="HTH-TYPE TRANSCRIPTIONAL REGULATOR RV0890C-RELATED"/>
    <property type="match status" value="1"/>
</dbReference>
<evidence type="ECO:0000259" key="6">
    <source>
        <dbReference type="PROSITE" id="PS51755"/>
    </source>
</evidence>
<dbReference type="InterPro" id="IPR016032">
    <property type="entry name" value="Sig_transdc_resp-reg_C-effctor"/>
</dbReference>
<dbReference type="InterPro" id="IPR011990">
    <property type="entry name" value="TPR-like_helical_dom_sf"/>
</dbReference>
<dbReference type="InterPro" id="IPR027417">
    <property type="entry name" value="P-loop_NTPase"/>
</dbReference>
<evidence type="ECO:0000256" key="4">
    <source>
        <dbReference type="PROSITE-ProRule" id="PRU00339"/>
    </source>
</evidence>
<evidence type="ECO:0000313" key="8">
    <source>
        <dbReference type="Proteomes" id="UP001596065"/>
    </source>
</evidence>
<evidence type="ECO:0000256" key="5">
    <source>
        <dbReference type="PROSITE-ProRule" id="PRU01091"/>
    </source>
</evidence>
<dbReference type="SUPFAM" id="SSF52540">
    <property type="entry name" value="P-loop containing nucleoside triphosphate hydrolases"/>
    <property type="match status" value="1"/>
</dbReference>